<dbReference type="Proteomes" id="UP000789860">
    <property type="component" value="Unassembled WGS sequence"/>
</dbReference>
<organism evidence="1 2">
    <name type="scientific">Scutellospora calospora</name>
    <dbReference type="NCBI Taxonomy" id="85575"/>
    <lineage>
        <taxon>Eukaryota</taxon>
        <taxon>Fungi</taxon>
        <taxon>Fungi incertae sedis</taxon>
        <taxon>Mucoromycota</taxon>
        <taxon>Glomeromycotina</taxon>
        <taxon>Glomeromycetes</taxon>
        <taxon>Diversisporales</taxon>
        <taxon>Gigasporaceae</taxon>
        <taxon>Scutellospora</taxon>
    </lineage>
</organism>
<dbReference type="EMBL" id="CAJVPM010008376">
    <property type="protein sequence ID" value="CAG8554473.1"/>
    <property type="molecule type" value="Genomic_DNA"/>
</dbReference>
<keyword evidence="2" id="KW-1185">Reference proteome</keyword>
<proteinExistence type="predicted"/>
<feature type="non-terminal residue" evidence="1">
    <location>
        <position position="327"/>
    </location>
</feature>
<comment type="caution">
    <text evidence="1">The sequence shown here is derived from an EMBL/GenBank/DDBJ whole genome shotgun (WGS) entry which is preliminary data.</text>
</comment>
<evidence type="ECO:0000313" key="2">
    <source>
        <dbReference type="Proteomes" id="UP000789860"/>
    </source>
</evidence>
<sequence>MDYNSYPPNITSSPRQPAKQFPVPAAPQTFRVKVGKSPSEALALKNLVVVSPKDFNIQSVRYVIVEDQFVFTINSYEKQPQNEIGTSMAHRRWASLSIGQEVSIAPYYPNLESPNYYLGKLDLEVGFLRKKTIEIKESFDTEEMSKIFYEAFNNQIFSVDQYMVFDFHGINLQITIKGLDVVDTEDLQKGFTGDKHADSQGLRTAKRGILMQQTVIHWTKASDSSIRLKGSSARMNTAIIQPNFKFEDMGIVEKIGIQHVKGILLFGPPGTGKTLMARQIGKMLNAREPKIVNGPEILNKYVGQSEENIRKLFADAEKEYKAKADES</sequence>
<protein>
    <submittedName>
        <fullName evidence="1">266_t:CDS:1</fullName>
    </submittedName>
</protein>
<name>A0ACA9LVX0_9GLOM</name>
<evidence type="ECO:0000313" key="1">
    <source>
        <dbReference type="EMBL" id="CAG8554473.1"/>
    </source>
</evidence>
<accession>A0ACA9LVX0</accession>
<reference evidence="1" key="1">
    <citation type="submission" date="2021-06" db="EMBL/GenBank/DDBJ databases">
        <authorList>
            <person name="Kallberg Y."/>
            <person name="Tangrot J."/>
            <person name="Rosling A."/>
        </authorList>
    </citation>
    <scope>NUCLEOTIDE SEQUENCE</scope>
    <source>
        <strain evidence="1">AU212A</strain>
    </source>
</reference>
<gene>
    <name evidence="1" type="ORF">SCALOS_LOCUS5290</name>
</gene>